<protein>
    <submittedName>
        <fullName evidence="3">Uncharacterized protein</fullName>
    </submittedName>
</protein>
<feature type="signal peptide" evidence="2">
    <location>
        <begin position="1"/>
        <end position="17"/>
    </location>
</feature>
<proteinExistence type="predicted"/>
<gene>
    <name evidence="3" type="ORF">DNG_08150</name>
</gene>
<accession>A0AAE8N550</accession>
<comment type="caution">
    <text evidence="3">The sequence shown here is derived from an EMBL/GenBank/DDBJ whole genome shotgun (WGS) entry which is preliminary data.</text>
</comment>
<evidence type="ECO:0000313" key="3">
    <source>
        <dbReference type="EMBL" id="SPO05463.1"/>
    </source>
</evidence>
<evidence type="ECO:0000313" key="4">
    <source>
        <dbReference type="Proteomes" id="UP001187682"/>
    </source>
</evidence>
<dbReference type="EMBL" id="ONZQ02000013">
    <property type="protein sequence ID" value="SPO05463.1"/>
    <property type="molecule type" value="Genomic_DNA"/>
</dbReference>
<feature type="chain" id="PRO_5042295060" evidence="2">
    <location>
        <begin position="18"/>
        <end position="67"/>
    </location>
</feature>
<dbReference type="Proteomes" id="UP001187682">
    <property type="component" value="Unassembled WGS sequence"/>
</dbReference>
<name>A0AAE8N550_9PEZI</name>
<sequence>MKATAALLALFFGLALATPKAQKLFDDLFHDETKRRWAYMIATPDSSKFQSPRDETKINPMTLGSGK</sequence>
<dbReference type="AlphaFoldDB" id="A0AAE8N550"/>
<evidence type="ECO:0000256" key="2">
    <source>
        <dbReference type="SAM" id="SignalP"/>
    </source>
</evidence>
<reference evidence="3" key="1">
    <citation type="submission" date="2018-03" db="EMBL/GenBank/DDBJ databases">
        <authorList>
            <person name="Guldener U."/>
        </authorList>
    </citation>
    <scope>NUCLEOTIDE SEQUENCE</scope>
</reference>
<organism evidence="3 4">
    <name type="scientific">Cephalotrichum gorgonifer</name>
    <dbReference type="NCBI Taxonomy" id="2041049"/>
    <lineage>
        <taxon>Eukaryota</taxon>
        <taxon>Fungi</taxon>
        <taxon>Dikarya</taxon>
        <taxon>Ascomycota</taxon>
        <taxon>Pezizomycotina</taxon>
        <taxon>Sordariomycetes</taxon>
        <taxon>Hypocreomycetidae</taxon>
        <taxon>Microascales</taxon>
        <taxon>Microascaceae</taxon>
        <taxon>Cephalotrichum</taxon>
    </lineage>
</organism>
<keyword evidence="2" id="KW-0732">Signal</keyword>
<evidence type="ECO:0000256" key="1">
    <source>
        <dbReference type="SAM" id="MobiDB-lite"/>
    </source>
</evidence>
<keyword evidence="4" id="KW-1185">Reference proteome</keyword>
<feature type="region of interest" description="Disordered" evidence="1">
    <location>
        <begin position="46"/>
        <end position="67"/>
    </location>
</feature>